<comment type="caution">
    <text evidence="1">The sequence shown here is derived from an EMBL/GenBank/DDBJ whole genome shotgun (WGS) entry which is preliminary data.</text>
</comment>
<reference evidence="1" key="1">
    <citation type="submission" date="2022-02" db="EMBL/GenBank/DDBJ databases">
        <title>Plant Genome Project.</title>
        <authorList>
            <person name="Zhang R.-G."/>
        </authorList>
    </citation>
    <scope>NUCLEOTIDE SEQUENCE</scope>
    <source>
        <strain evidence="1">AT1</strain>
    </source>
</reference>
<dbReference type="EMBL" id="CM046397">
    <property type="protein sequence ID" value="KAI8533643.1"/>
    <property type="molecule type" value="Genomic_DNA"/>
</dbReference>
<evidence type="ECO:0000313" key="1">
    <source>
        <dbReference type="EMBL" id="KAI8533643.1"/>
    </source>
</evidence>
<sequence>MSEIALSTMESRIQSNLFFAGENAWSGGYIVGKSIGNLAVAAGLKDEVELSLQSS</sequence>
<name>A0ACC0LXX2_RHOML</name>
<evidence type="ECO:0000313" key="2">
    <source>
        <dbReference type="Proteomes" id="UP001062846"/>
    </source>
</evidence>
<dbReference type="Proteomes" id="UP001062846">
    <property type="component" value="Chromosome 10"/>
</dbReference>
<organism evidence="1 2">
    <name type="scientific">Rhododendron molle</name>
    <name type="common">Chinese azalea</name>
    <name type="synonym">Azalea mollis</name>
    <dbReference type="NCBI Taxonomy" id="49168"/>
    <lineage>
        <taxon>Eukaryota</taxon>
        <taxon>Viridiplantae</taxon>
        <taxon>Streptophyta</taxon>
        <taxon>Embryophyta</taxon>
        <taxon>Tracheophyta</taxon>
        <taxon>Spermatophyta</taxon>
        <taxon>Magnoliopsida</taxon>
        <taxon>eudicotyledons</taxon>
        <taxon>Gunneridae</taxon>
        <taxon>Pentapetalae</taxon>
        <taxon>asterids</taxon>
        <taxon>Ericales</taxon>
        <taxon>Ericaceae</taxon>
        <taxon>Ericoideae</taxon>
        <taxon>Rhodoreae</taxon>
        <taxon>Rhododendron</taxon>
    </lineage>
</organism>
<accession>A0ACC0LXX2</accession>
<protein>
    <submittedName>
        <fullName evidence="1">Uncharacterized protein</fullName>
    </submittedName>
</protein>
<gene>
    <name evidence="1" type="ORF">RHMOL_Rhmol10G0025400</name>
</gene>
<proteinExistence type="predicted"/>
<keyword evidence="2" id="KW-1185">Reference proteome</keyword>